<accession>A0A225VR44</accession>
<organism evidence="1 2">
    <name type="scientific">Phytophthora megakarya</name>
    <dbReference type="NCBI Taxonomy" id="4795"/>
    <lineage>
        <taxon>Eukaryota</taxon>
        <taxon>Sar</taxon>
        <taxon>Stramenopiles</taxon>
        <taxon>Oomycota</taxon>
        <taxon>Peronosporomycetes</taxon>
        <taxon>Peronosporales</taxon>
        <taxon>Peronosporaceae</taxon>
        <taxon>Phytophthora</taxon>
    </lineage>
</organism>
<protein>
    <submittedName>
        <fullName evidence="1">Uncharacterized protein</fullName>
    </submittedName>
</protein>
<evidence type="ECO:0000313" key="2">
    <source>
        <dbReference type="Proteomes" id="UP000198211"/>
    </source>
</evidence>
<keyword evidence="2" id="KW-1185">Reference proteome</keyword>
<dbReference type="OrthoDB" id="128286at2759"/>
<dbReference type="AlphaFoldDB" id="A0A225VR44"/>
<gene>
    <name evidence="1" type="ORF">PHMEG_00019522</name>
</gene>
<evidence type="ECO:0000313" key="1">
    <source>
        <dbReference type="EMBL" id="OWZ08001.1"/>
    </source>
</evidence>
<dbReference type="Proteomes" id="UP000198211">
    <property type="component" value="Unassembled WGS sequence"/>
</dbReference>
<name>A0A225VR44_9STRA</name>
<comment type="caution">
    <text evidence="1">The sequence shown here is derived from an EMBL/GenBank/DDBJ whole genome shotgun (WGS) entry which is preliminary data.</text>
</comment>
<dbReference type="EMBL" id="NBNE01003316">
    <property type="protein sequence ID" value="OWZ08001.1"/>
    <property type="molecule type" value="Genomic_DNA"/>
</dbReference>
<proteinExistence type="predicted"/>
<sequence>MDTKPVNVIATDCSTQISSVERTEKDVRCPQLVVDNDKGMGGVDVHDQLRLQRYSIQKSILMHCRHGVVNGYIVHRTPLAKKEKLHLHMQIIMTLAQPVAGASNHKL</sequence>
<reference evidence="2" key="1">
    <citation type="submission" date="2017-03" db="EMBL/GenBank/DDBJ databases">
        <title>Phytopthora megakarya and P. palmivora, two closely related causual agents of cacao black pod achieved similar genome size and gene model numbers by different mechanisms.</title>
        <authorList>
            <person name="Ali S."/>
            <person name="Shao J."/>
            <person name="Larry D.J."/>
            <person name="Kronmiller B."/>
            <person name="Shen D."/>
            <person name="Strem M.D."/>
            <person name="Melnick R.L."/>
            <person name="Guiltinan M.J."/>
            <person name="Tyler B.M."/>
            <person name="Meinhardt L.W."/>
            <person name="Bailey B.A."/>
        </authorList>
    </citation>
    <scope>NUCLEOTIDE SEQUENCE [LARGE SCALE GENOMIC DNA]</scope>
    <source>
        <strain evidence="2">zdho120</strain>
    </source>
</reference>